<proteinExistence type="predicted"/>
<sequence>MNLEEFVQISLEQIISGVKKAQESTKLTNRHLSEADLINPAIMYSADSAPKGKYFATMQRNLVHFVEFDVAVSVDNSTEAKGGFSLKVAGLGGVEAGAGGTEKSSSISRVKFNVQIQLPKSDEEST</sequence>
<dbReference type="AlphaFoldDB" id="A0A2N6CXV5"/>
<dbReference type="RefSeq" id="WP_273438489.1">
    <property type="nucleotide sequence ID" value="NZ_PKUN01000008.1"/>
</dbReference>
<reference evidence="1 2" key="1">
    <citation type="submission" date="2017-11" db="EMBL/GenBank/DDBJ databases">
        <title>Genome-resolved metagenomics identifies genetic mobility, metabolic interactions, and unexpected diversity in perchlorate-reducing communities.</title>
        <authorList>
            <person name="Barnum T.P."/>
            <person name="Figueroa I.A."/>
            <person name="Carlstrom C.I."/>
            <person name="Lucas L.N."/>
            <person name="Engelbrektson A.L."/>
            <person name="Coates J.D."/>
        </authorList>
    </citation>
    <scope>NUCLEOTIDE SEQUENCE [LARGE SCALE GENOMIC DNA]</scope>
    <source>
        <strain evidence="1">BM301</strain>
    </source>
</reference>
<gene>
    <name evidence="1" type="ORF">C0630_06955</name>
</gene>
<organism evidence="1 2">
    <name type="scientific">Sedimenticola selenatireducens</name>
    <dbReference type="NCBI Taxonomy" id="191960"/>
    <lineage>
        <taxon>Bacteria</taxon>
        <taxon>Pseudomonadati</taxon>
        <taxon>Pseudomonadota</taxon>
        <taxon>Gammaproteobacteria</taxon>
        <taxon>Chromatiales</taxon>
        <taxon>Sedimenticolaceae</taxon>
        <taxon>Sedimenticola</taxon>
    </lineage>
</organism>
<evidence type="ECO:0000313" key="2">
    <source>
        <dbReference type="Proteomes" id="UP000235015"/>
    </source>
</evidence>
<dbReference type="EMBL" id="PKUN01000008">
    <property type="protein sequence ID" value="PLX62145.1"/>
    <property type="molecule type" value="Genomic_DNA"/>
</dbReference>
<evidence type="ECO:0000313" key="1">
    <source>
        <dbReference type="EMBL" id="PLX62145.1"/>
    </source>
</evidence>
<name>A0A2N6CXV5_9GAMM</name>
<dbReference type="Proteomes" id="UP000235015">
    <property type="component" value="Unassembled WGS sequence"/>
</dbReference>
<comment type="caution">
    <text evidence="1">The sequence shown here is derived from an EMBL/GenBank/DDBJ whole genome shotgun (WGS) entry which is preliminary data.</text>
</comment>
<accession>A0A2N6CXV5</accession>
<protein>
    <submittedName>
        <fullName evidence="1">Uncharacterized protein</fullName>
    </submittedName>
</protein>